<comment type="caution">
    <text evidence="2">The sequence shown here is derived from an EMBL/GenBank/DDBJ whole genome shotgun (WGS) entry which is preliminary data.</text>
</comment>
<dbReference type="EMBL" id="JSVC01000041">
    <property type="protein sequence ID" value="KIC91308.1"/>
    <property type="molecule type" value="Genomic_DNA"/>
</dbReference>
<feature type="signal peptide" evidence="1">
    <location>
        <begin position="1"/>
        <end position="18"/>
    </location>
</feature>
<dbReference type="Proteomes" id="UP000031408">
    <property type="component" value="Unassembled WGS sequence"/>
</dbReference>
<reference evidence="2 3" key="1">
    <citation type="submission" date="2014-11" db="EMBL/GenBank/DDBJ databases">
        <title>Genome sequence of Flavihumibacter solisilvae 3-3.</title>
        <authorList>
            <person name="Zhou G."/>
            <person name="Li M."/>
            <person name="Wang G."/>
        </authorList>
    </citation>
    <scope>NUCLEOTIDE SEQUENCE [LARGE SCALE GENOMIC DNA]</scope>
    <source>
        <strain evidence="2 3">3-3</strain>
    </source>
</reference>
<accession>A0A0C1L6Q0</accession>
<gene>
    <name evidence="2" type="ORF">OI18_22415</name>
</gene>
<sequence length="131" mass="15283">MNKNLLMIFLTLSSFCSAFGQQSDELKPYLAQADSIQMRYFRDSLGLSLRQTQQYFVLRDKFFADSDMIAGDTSLTEKEQLDRFRTLRLTHTTQLKKLFTPPIYSQFIVRVKLRMSQYNIAGPPLTDDSDY</sequence>
<dbReference type="STRING" id="1349421.OI18_22415"/>
<dbReference type="RefSeq" id="WP_039144277.1">
    <property type="nucleotide sequence ID" value="NZ_JSVC01000041.1"/>
</dbReference>
<evidence type="ECO:0000313" key="3">
    <source>
        <dbReference type="Proteomes" id="UP000031408"/>
    </source>
</evidence>
<proteinExistence type="predicted"/>
<evidence type="ECO:0000313" key="2">
    <source>
        <dbReference type="EMBL" id="KIC91308.1"/>
    </source>
</evidence>
<dbReference type="AlphaFoldDB" id="A0A0C1L6Q0"/>
<keyword evidence="1" id="KW-0732">Signal</keyword>
<evidence type="ECO:0000256" key="1">
    <source>
        <dbReference type="SAM" id="SignalP"/>
    </source>
</evidence>
<keyword evidence="3" id="KW-1185">Reference proteome</keyword>
<name>A0A0C1L6Q0_9BACT</name>
<protein>
    <recommendedName>
        <fullName evidence="4">Tail specific protease N-terminal domain-containing protein</fullName>
    </recommendedName>
</protein>
<organism evidence="2 3">
    <name type="scientific">Flavihumibacter solisilvae</name>
    <dbReference type="NCBI Taxonomy" id="1349421"/>
    <lineage>
        <taxon>Bacteria</taxon>
        <taxon>Pseudomonadati</taxon>
        <taxon>Bacteroidota</taxon>
        <taxon>Chitinophagia</taxon>
        <taxon>Chitinophagales</taxon>
        <taxon>Chitinophagaceae</taxon>
        <taxon>Flavihumibacter</taxon>
    </lineage>
</organism>
<feature type="chain" id="PRO_5002135460" description="Tail specific protease N-terminal domain-containing protein" evidence="1">
    <location>
        <begin position="19"/>
        <end position="131"/>
    </location>
</feature>
<evidence type="ECO:0008006" key="4">
    <source>
        <dbReference type="Google" id="ProtNLM"/>
    </source>
</evidence>